<organism evidence="8 9">
    <name type="scientific">Necator americanus</name>
    <name type="common">Human hookworm</name>
    <dbReference type="NCBI Taxonomy" id="51031"/>
    <lineage>
        <taxon>Eukaryota</taxon>
        <taxon>Metazoa</taxon>
        <taxon>Ecdysozoa</taxon>
        <taxon>Nematoda</taxon>
        <taxon>Chromadorea</taxon>
        <taxon>Rhabditida</taxon>
        <taxon>Rhabditina</taxon>
        <taxon>Rhabditomorpha</taxon>
        <taxon>Strongyloidea</taxon>
        <taxon>Ancylostomatidae</taxon>
        <taxon>Bunostominae</taxon>
        <taxon>Necator</taxon>
    </lineage>
</organism>
<evidence type="ECO:0000313" key="8">
    <source>
        <dbReference type="EMBL" id="KAK6748586.1"/>
    </source>
</evidence>
<name>A0ABR1DGK8_NECAM</name>
<dbReference type="InterPro" id="IPR012677">
    <property type="entry name" value="Nucleotide-bd_a/b_plait_sf"/>
</dbReference>
<dbReference type="Pfam" id="PF00076">
    <property type="entry name" value="RRM_1"/>
    <property type="match status" value="5"/>
</dbReference>
<dbReference type="SMART" id="SM00361">
    <property type="entry name" value="RRM_1"/>
    <property type="match status" value="2"/>
</dbReference>
<dbReference type="SMART" id="SM00360">
    <property type="entry name" value="RRM"/>
    <property type="match status" value="6"/>
</dbReference>
<evidence type="ECO:0000259" key="7">
    <source>
        <dbReference type="PROSITE" id="PS50102"/>
    </source>
</evidence>
<evidence type="ECO:0000256" key="3">
    <source>
        <dbReference type="ARBA" id="ARBA00022884"/>
    </source>
</evidence>
<dbReference type="Gene3D" id="3.30.70.330">
    <property type="match status" value="6"/>
</dbReference>
<feature type="domain" description="RRM" evidence="7">
    <location>
        <begin position="767"/>
        <end position="847"/>
    </location>
</feature>
<dbReference type="PANTHER" id="PTHR48039:SF5">
    <property type="entry name" value="RNA-BINDING PROTEIN 28"/>
    <property type="match status" value="1"/>
</dbReference>
<proteinExistence type="predicted"/>
<dbReference type="CDD" id="cd12317">
    <property type="entry name" value="RRM4_RBM19_RRM3_MRD1"/>
    <property type="match status" value="1"/>
</dbReference>
<dbReference type="PANTHER" id="PTHR48039">
    <property type="entry name" value="RNA-BINDING MOTIF PROTEIN 14B"/>
    <property type="match status" value="1"/>
</dbReference>
<dbReference type="InterPro" id="IPR035979">
    <property type="entry name" value="RBD_domain_sf"/>
</dbReference>
<comment type="subcellular location">
    <subcellularLocation>
        <location evidence="1">Nucleus</location>
    </subcellularLocation>
</comment>
<evidence type="ECO:0000256" key="4">
    <source>
        <dbReference type="ARBA" id="ARBA00023242"/>
    </source>
</evidence>
<dbReference type="InterPro" id="IPR051945">
    <property type="entry name" value="RRM_MRD1_RNA_proc_ribogen"/>
</dbReference>
<feature type="region of interest" description="Disordered" evidence="6">
    <location>
        <begin position="122"/>
        <end position="156"/>
    </location>
</feature>
<dbReference type="InterPro" id="IPR003954">
    <property type="entry name" value="RRM_euk-type"/>
</dbReference>
<keyword evidence="9" id="KW-1185">Reference proteome</keyword>
<gene>
    <name evidence="8" type="primary">Necator_chrIV.g14590</name>
    <name evidence="8" type="ORF">RB195_001295</name>
</gene>
<dbReference type="SUPFAM" id="SSF54928">
    <property type="entry name" value="RNA-binding domain, RBD"/>
    <property type="match status" value="5"/>
</dbReference>
<dbReference type="InterPro" id="IPR034423">
    <property type="entry name" value="RBM19_RRM5"/>
</dbReference>
<feature type="domain" description="RRM" evidence="7">
    <location>
        <begin position="499"/>
        <end position="572"/>
    </location>
</feature>
<dbReference type="CDD" id="cd12318">
    <property type="entry name" value="RRM5_RBM19_like"/>
    <property type="match status" value="1"/>
</dbReference>
<reference evidence="8 9" key="1">
    <citation type="submission" date="2023-08" db="EMBL/GenBank/DDBJ databases">
        <title>A Necator americanus chromosomal reference genome.</title>
        <authorList>
            <person name="Ilik V."/>
            <person name="Petrzelkova K.J."/>
            <person name="Pardy F."/>
            <person name="Fuh T."/>
            <person name="Niatou-Singa F.S."/>
            <person name="Gouil Q."/>
            <person name="Baker L."/>
            <person name="Ritchie M.E."/>
            <person name="Jex A.R."/>
            <person name="Gazzola D."/>
            <person name="Li H."/>
            <person name="Toshio Fujiwara R."/>
            <person name="Zhan B."/>
            <person name="Aroian R.V."/>
            <person name="Pafco B."/>
            <person name="Schwarz E.M."/>
        </authorList>
    </citation>
    <scope>NUCLEOTIDE SEQUENCE [LARGE SCALE GENOMIC DNA]</scope>
    <source>
        <strain evidence="8 9">Aroian</strain>
        <tissue evidence="8">Whole animal</tissue>
    </source>
</reference>
<keyword evidence="3 5" id="KW-0694">RNA-binding</keyword>
<evidence type="ECO:0000256" key="2">
    <source>
        <dbReference type="ARBA" id="ARBA00022737"/>
    </source>
</evidence>
<accession>A0ABR1DGK8</accession>
<feature type="domain" description="RRM" evidence="7">
    <location>
        <begin position="662"/>
        <end position="745"/>
    </location>
</feature>
<feature type="domain" description="RRM" evidence="7">
    <location>
        <begin position="33"/>
        <end position="110"/>
    </location>
</feature>
<comment type="caution">
    <text evidence="8">The sequence shown here is derived from an EMBL/GenBank/DDBJ whole genome shotgun (WGS) entry which is preliminary data.</text>
</comment>
<dbReference type="PROSITE" id="PS50102">
    <property type="entry name" value="RRM"/>
    <property type="match status" value="5"/>
</dbReference>
<dbReference type="Proteomes" id="UP001303046">
    <property type="component" value="Unassembled WGS sequence"/>
</dbReference>
<sequence length="889" mass="100197">MTSRQGFFSICSPPFAFPLAFFDKIDQIPLMTTRLIVKSLPSNCTEANLRSFFKKYGTLSDCTLKYTKEGKFRKFAFVGFDNEENARKALRETNLSYMGSSRLQVEECKPFGDANKPRAWSQYSKDSSAYKRKHENEPQQMKKDGDGAKTSEPLKKKEKIDPEYREFLEAQGVTNKEHQKVTNVENLGENNNLVKLLLEGIAGDTTLSLLFTGLPSSIKQKNLKEWLSPVRVKAMKIVANDSIAAAFITFNRPPDVRRVLQRNQEYIGGYRLTISKVNVKKDESEQQECDEATTVSRDSEEARIREEILETGRLFVRNLPFTTKEEDLHFFFKKFGEIAETQVIIDKKTGKCKGFAIVEFVFPESAVAAYSSSDGKIFKGRMLHIIPGSEKREKNDKEKIGANEKTSYRKEKVKKLKANAGKSHSWNALFLGPNAIADTLAEKLGVEKGDLLNSETGESAGVRLALAETRLVRETREFFISNGVCLDAFSRPAAKRSDTVIITKNLPAGVDVEELQRMFGKFGDVEKVLMPPEGGISAIVVMSNAVDAKKAFQALAYSRFRTQPLYLEWAPGDVFGEKIKDEAAEHERENDNNQETEINAAKKMTYEEKKAAKRTKEEEGERGEKVEIASTSMDNSDHVKEMENTLEDVEVNDPDEVLESGATVFVKNLSFVTTDENLSKLFGKKYRIKSAQVSKKLNPADPGKSLSMGFGFVQFYTQAEAQRAIKEMQGELLNGHCLELKISNRELVDKEALKRKSISTSGQGKCTKLLVRNIPFQASIREIESLFTSFGEVKSIRIPNKVGSKVQHRGFGFVDFISVPEARRAFDALVHSTHIYGRRLVLEWAKSDDSVEEMREKTAEKFSGGREANRKQKKRMEAIEKDLAVIDDD</sequence>
<evidence type="ECO:0000256" key="1">
    <source>
        <dbReference type="ARBA" id="ARBA00004123"/>
    </source>
</evidence>
<evidence type="ECO:0000256" key="6">
    <source>
        <dbReference type="SAM" id="MobiDB-lite"/>
    </source>
</evidence>
<feature type="domain" description="RRM" evidence="7">
    <location>
        <begin position="312"/>
        <end position="390"/>
    </location>
</feature>
<dbReference type="EMBL" id="JAVFWL010000004">
    <property type="protein sequence ID" value="KAK6748586.1"/>
    <property type="molecule type" value="Genomic_DNA"/>
</dbReference>
<keyword evidence="4" id="KW-0539">Nucleus</keyword>
<feature type="compositionally biased region" description="Basic and acidic residues" evidence="6">
    <location>
        <begin position="134"/>
        <end position="156"/>
    </location>
</feature>
<protein>
    <recommendedName>
        <fullName evidence="7">RRM domain-containing protein</fullName>
    </recommendedName>
</protein>
<keyword evidence="2" id="KW-0677">Repeat</keyword>
<evidence type="ECO:0000313" key="9">
    <source>
        <dbReference type="Proteomes" id="UP001303046"/>
    </source>
</evidence>
<dbReference type="InterPro" id="IPR000504">
    <property type="entry name" value="RRM_dom"/>
</dbReference>
<evidence type="ECO:0000256" key="5">
    <source>
        <dbReference type="PROSITE-ProRule" id="PRU00176"/>
    </source>
</evidence>